<proteinExistence type="inferred from homology"/>
<dbReference type="InterPro" id="IPR038765">
    <property type="entry name" value="Papain-like_cys_pep_sf"/>
</dbReference>
<evidence type="ECO:0000259" key="9">
    <source>
        <dbReference type="PROSITE" id="PS50235"/>
    </source>
</evidence>
<evidence type="ECO:0000256" key="4">
    <source>
        <dbReference type="ARBA" id="ARBA00022670"/>
    </source>
</evidence>
<dbReference type="Gene3D" id="3.90.70.10">
    <property type="entry name" value="Cysteine proteinases"/>
    <property type="match status" value="1"/>
</dbReference>
<keyword evidence="7" id="KW-0788">Thiol protease</keyword>
<dbReference type="CDD" id="cd02257">
    <property type="entry name" value="Peptidase_C19"/>
    <property type="match status" value="1"/>
</dbReference>
<dbReference type="OrthoDB" id="5813749at2759"/>
<sequence>MSHHESVQPGTSGQSVSGTKRKESEMFHHESMQSGTSGQSGSGTKRKESEMSHGVPNRGNTCFVAAGIQMIKASGMLEYYRQNTTAHCIPVLEAISQVSESMDNQYAHTTRLECLESVLELFPALDDGQQHDTMEFLEAVLMSKCKLCDGECTFHKTYVTMETENHLKCFSCNHKWKGGTCSYPILLLHPFQNVECSVDDCLQEYLGWEAVDGLMCDKCGDADNVQITPIPIHLPEILLVQLARFQGTSTDKNQTSIAVDKSVVLNAAEYEVSAILCHEGADINSGHFKAMIMNTDKSAWLLTDDSKVKEISERGALYSCRKEVCAVVYRQVHRPVGNSDEEDGEEIDSSKLLLTHEKVDFHDELPLVLQHLDGVMSGKIQSERHENFMQGKREKKGYLFGAGIVSVKLMESLQIKVEEYYKDSQPTSRSMADQSKDIFKCRQQKFFKFPSCIKNSLKRLGYFEVELTYLREVLVREAVVLMVARKKGCSEQQARDMLALAK</sequence>
<evidence type="ECO:0000256" key="5">
    <source>
        <dbReference type="ARBA" id="ARBA00022786"/>
    </source>
</evidence>
<keyword evidence="5" id="KW-0833">Ubl conjugation pathway</keyword>
<dbReference type="PANTHER" id="PTHR24006:SF687">
    <property type="entry name" value="UBIQUITIN CARBOXYL-TERMINAL HYDROLASE 10"/>
    <property type="match status" value="1"/>
</dbReference>
<evidence type="ECO:0000313" key="11">
    <source>
        <dbReference type="Proteomes" id="UP001152320"/>
    </source>
</evidence>
<feature type="compositionally biased region" description="Polar residues" evidence="8">
    <location>
        <begin position="8"/>
        <end position="18"/>
    </location>
</feature>
<evidence type="ECO:0000256" key="6">
    <source>
        <dbReference type="ARBA" id="ARBA00022801"/>
    </source>
</evidence>
<comment type="catalytic activity">
    <reaction evidence="1">
        <text>Thiol-dependent hydrolysis of ester, thioester, amide, peptide and isopeptide bonds formed by the C-terminal Gly of ubiquitin (a 76-residue protein attached to proteins as an intracellular targeting signal).</text>
        <dbReference type="EC" id="3.4.19.12"/>
    </reaction>
</comment>
<feature type="domain" description="USP" evidence="9">
    <location>
        <begin position="53"/>
        <end position="332"/>
    </location>
</feature>
<evidence type="ECO:0000256" key="3">
    <source>
        <dbReference type="ARBA" id="ARBA00012759"/>
    </source>
</evidence>
<protein>
    <recommendedName>
        <fullName evidence="3">ubiquitinyl hydrolase 1</fullName>
        <ecNumber evidence="3">3.4.19.12</ecNumber>
    </recommendedName>
</protein>
<dbReference type="GO" id="GO:0016579">
    <property type="term" value="P:protein deubiquitination"/>
    <property type="evidence" value="ECO:0007669"/>
    <property type="project" value="InterPro"/>
</dbReference>
<gene>
    <name evidence="10" type="ORF">HOLleu_40666</name>
</gene>
<feature type="compositionally biased region" description="Basic and acidic residues" evidence="8">
    <location>
        <begin position="20"/>
        <end position="31"/>
    </location>
</feature>
<dbReference type="InterPro" id="IPR001394">
    <property type="entry name" value="Peptidase_C19_UCH"/>
</dbReference>
<dbReference type="GO" id="GO:0004843">
    <property type="term" value="F:cysteine-type deubiquitinase activity"/>
    <property type="evidence" value="ECO:0007669"/>
    <property type="project" value="UniProtKB-EC"/>
</dbReference>
<evidence type="ECO:0000313" key="10">
    <source>
        <dbReference type="EMBL" id="KAJ8020937.1"/>
    </source>
</evidence>
<feature type="region of interest" description="Disordered" evidence="8">
    <location>
        <begin position="1"/>
        <end position="56"/>
    </location>
</feature>
<comment type="caution">
    <text evidence="10">The sequence shown here is derived from an EMBL/GenBank/DDBJ whole genome shotgun (WGS) entry which is preliminary data.</text>
</comment>
<keyword evidence="11" id="KW-1185">Reference proteome</keyword>
<dbReference type="InterPro" id="IPR018200">
    <property type="entry name" value="USP_CS"/>
</dbReference>
<dbReference type="InterPro" id="IPR050164">
    <property type="entry name" value="Peptidase_C19"/>
</dbReference>
<feature type="compositionally biased region" description="Low complexity" evidence="8">
    <location>
        <begin position="33"/>
        <end position="43"/>
    </location>
</feature>
<comment type="similarity">
    <text evidence="2">Belongs to the peptidase C19 family. USP10 subfamily.</text>
</comment>
<dbReference type="SUPFAM" id="SSF54001">
    <property type="entry name" value="Cysteine proteinases"/>
    <property type="match status" value="1"/>
</dbReference>
<dbReference type="Proteomes" id="UP001152320">
    <property type="component" value="Chromosome 22"/>
</dbReference>
<accession>A0A9Q0YIJ8</accession>
<evidence type="ECO:0000256" key="7">
    <source>
        <dbReference type="ARBA" id="ARBA00022807"/>
    </source>
</evidence>
<dbReference type="AlphaFoldDB" id="A0A9Q0YIJ8"/>
<keyword evidence="4" id="KW-0645">Protease</keyword>
<dbReference type="InterPro" id="IPR028889">
    <property type="entry name" value="USP"/>
</dbReference>
<evidence type="ECO:0000256" key="8">
    <source>
        <dbReference type="SAM" id="MobiDB-lite"/>
    </source>
</evidence>
<organism evidence="10 11">
    <name type="scientific">Holothuria leucospilota</name>
    <name type="common">Black long sea cucumber</name>
    <name type="synonym">Mertensiothuria leucospilota</name>
    <dbReference type="NCBI Taxonomy" id="206669"/>
    <lineage>
        <taxon>Eukaryota</taxon>
        <taxon>Metazoa</taxon>
        <taxon>Echinodermata</taxon>
        <taxon>Eleutherozoa</taxon>
        <taxon>Echinozoa</taxon>
        <taxon>Holothuroidea</taxon>
        <taxon>Aspidochirotacea</taxon>
        <taxon>Aspidochirotida</taxon>
        <taxon>Holothuriidae</taxon>
        <taxon>Holothuria</taxon>
    </lineage>
</organism>
<dbReference type="PANTHER" id="PTHR24006">
    <property type="entry name" value="UBIQUITIN CARBOXYL-TERMINAL HYDROLASE"/>
    <property type="match status" value="1"/>
</dbReference>
<evidence type="ECO:0000256" key="2">
    <source>
        <dbReference type="ARBA" id="ARBA00005427"/>
    </source>
</evidence>
<dbReference type="GO" id="GO:0006508">
    <property type="term" value="P:proteolysis"/>
    <property type="evidence" value="ECO:0007669"/>
    <property type="project" value="UniProtKB-KW"/>
</dbReference>
<dbReference type="PROSITE" id="PS00972">
    <property type="entry name" value="USP_1"/>
    <property type="match status" value="1"/>
</dbReference>
<keyword evidence="6 10" id="KW-0378">Hydrolase</keyword>
<dbReference type="GO" id="GO:0005829">
    <property type="term" value="C:cytosol"/>
    <property type="evidence" value="ECO:0007669"/>
    <property type="project" value="TreeGrafter"/>
</dbReference>
<reference evidence="10" key="1">
    <citation type="submission" date="2021-10" db="EMBL/GenBank/DDBJ databases">
        <title>Tropical sea cucumber genome reveals ecological adaptation and Cuvierian tubules defense mechanism.</title>
        <authorList>
            <person name="Chen T."/>
        </authorList>
    </citation>
    <scope>NUCLEOTIDE SEQUENCE</scope>
    <source>
        <strain evidence="10">Nanhai2018</strain>
        <tissue evidence="10">Muscle</tissue>
    </source>
</reference>
<dbReference type="EC" id="3.4.19.12" evidence="3"/>
<dbReference type="GO" id="GO:0005634">
    <property type="term" value="C:nucleus"/>
    <property type="evidence" value="ECO:0007669"/>
    <property type="project" value="TreeGrafter"/>
</dbReference>
<dbReference type="EMBL" id="JAIZAY010000022">
    <property type="protein sequence ID" value="KAJ8020937.1"/>
    <property type="molecule type" value="Genomic_DNA"/>
</dbReference>
<dbReference type="Pfam" id="PF00443">
    <property type="entry name" value="UCH"/>
    <property type="match status" value="1"/>
</dbReference>
<name>A0A9Q0YIJ8_HOLLE</name>
<evidence type="ECO:0000256" key="1">
    <source>
        <dbReference type="ARBA" id="ARBA00000707"/>
    </source>
</evidence>
<dbReference type="PROSITE" id="PS50235">
    <property type="entry name" value="USP_3"/>
    <property type="match status" value="1"/>
</dbReference>